<feature type="transmembrane region" description="Helical" evidence="16">
    <location>
        <begin position="76"/>
        <end position="97"/>
    </location>
</feature>
<evidence type="ECO:0000256" key="16">
    <source>
        <dbReference type="RuleBase" id="RU363061"/>
    </source>
</evidence>
<feature type="transmembrane region" description="Helical" evidence="16">
    <location>
        <begin position="314"/>
        <end position="333"/>
    </location>
</feature>
<dbReference type="GO" id="GO:0046872">
    <property type="term" value="F:metal ion binding"/>
    <property type="evidence" value="ECO:0007669"/>
    <property type="project" value="UniProtKB-KW"/>
</dbReference>
<dbReference type="UniPathway" id="UPA00705"/>
<dbReference type="InterPro" id="IPR000883">
    <property type="entry name" value="Cyt_C_Oxase_1"/>
</dbReference>
<accession>A0A1M5CIV5</accession>
<feature type="transmembrane region" description="Helical" evidence="16">
    <location>
        <begin position="289"/>
        <end position="308"/>
    </location>
</feature>
<dbReference type="EC" id="7.1.1.9" evidence="16"/>
<dbReference type="GO" id="GO:0022904">
    <property type="term" value="P:respiratory electron transport chain"/>
    <property type="evidence" value="ECO:0007669"/>
    <property type="project" value="TreeGrafter"/>
</dbReference>
<evidence type="ECO:0000256" key="13">
    <source>
        <dbReference type="ARBA" id="ARBA00023136"/>
    </source>
</evidence>
<dbReference type="SUPFAM" id="SSF81442">
    <property type="entry name" value="Cytochrome c oxidase subunit I-like"/>
    <property type="match status" value="1"/>
</dbReference>
<keyword evidence="5 15" id="KW-0679">Respiratory chain</keyword>
<dbReference type="OrthoDB" id="9803294at2"/>
<sequence>MSTPSLEQRWPRDHYLSGGFRLRDWLLTTDHKRIGWLYFASITFFFFIGGIAALLIRLELITPGGDLLSPDTYNQMFSMHGIIMVWFFLIPSIPNTLGNFLIPMMIGARDLAFPKLNLLSWHVYTIGALFVVLTVLLGAVDTGWTFYTPYSTLFTETAVLAAATGVFVVGFSSILTGINFMVTLHKMRAPGMSWMRLPLFAWATYATSLIMILATPVLSITLLLIAVERLFGIGIFDPALGGDPILFQHLFWFYSHPAVYIMILPGMGVVSELITCFARNSVFGYKSMVISIMAIALFGFLVWGHHMFVAGQSMYAGVMFSLFSFLVALPSAIKTFNWTATLYRGRILLTAPMLYAFSFIGLFTIGGLTGIILAAMAIDVHVHDTYFVVAHFHYIMVGGMVTAYLGGVHFWWPKMTGRMFSELWSKVAALALFIGFNLTFFPQFILGYLGMPRRYHEYPADFQLLNVMSSLGAGALAIGYLLPLVYLTWSLFRGKPAGANPWGATGLEWQTSSPPPKHNFVQIPRVSEPPYAYRNQDQETTG</sequence>
<evidence type="ECO:0000256" key="9">
    <source>
        <dbReference type="ARBA" id="ARBA00022982"/>
    </source>
</evidence>
<dbReference type="EMBL" id="FQUJ01000014">
    <property type="protein sequence ID" value="SHF54649.1"/>
    <property type="molecule type" value="Genomic_DNA"/>
</dbReference>
<evidence type="ECO:0000256" key="8">
    <source>
        <dbReference type="ARBA" id="ARBA00022967"/>
    </source>
</evidence>
<keyword evidence="6 15" id="KW-0812">Transmembrane</keyword>
<keyword evidence="4 15" id="KW-0349">Heme</keyword>
<dbReference type="STRING" id="1121942.SAMN02745148_02936"/>
<dbReference type="PROSITE" id="PS00077">
    <property type="entry name" value="COX1_CUB"/>
    <property type="match status" value="1"/>
</dbReference>
<evidence type="ECO:0000256" key="10">
    <source>
        <dbReference type="ARBA" id="ARBA00022989"/>
    </source>
</evidence>
<gene>
    <name evidence="19" type="ORF">SAMN02745148_02936</name>
</gene>
<comment type="subcellular location">
    <subcellularLocation>
        <location evidence="16">Cell membrane</location>
        <topology evidence="16">Multi-pass membrane protein</topology>
    </subcellularLocation>
    <subcellularLocation>
        <location evidence="1">Membrane</location>
        <topology evidence="1">Multi-pass membrane protein</topology>
    </subcellularLocation>
</comment>
<feature type="transmembrane region" description="Helical" evidence="16">
    <location>
        <begin position="354"/>
        <end position="378"/>
    </location>
</feature>
<feature type="transmembrane region" description="Helical" evidence="16">
    <location>
        <begin position="465"/>
        <end position="487"/>
    </location>
</feature>
<protein>
    <recommendedName>
        <fullName evidence="16">Cytochrome c oxidase subunit 1</fullName>
        <ecNumber evidence="16">7.1.1.9</ecNumber>
    </recommendedName>
</protein>
<feature type="transmembrane region" description="Helical" evidence="16">
    <location>
        <begin position="36"/>
        <end position="56"/>
    </location>
</feature>
<evidence type="ECO:0000256" key="4">
    <source>
        <dbReference type="ARBA" id="ARBA00022617"/>
    </source>
</evidence>
<comment type="similarity">
    <text evidence="15">Belongs to the heme-copper respiratory oxidase family.</text>
</comment>
<feature type="transmembrane region" description="Helical" evidence="16">
    <location>
        <begin position="202"/>
        <end position="227"/>
    </location>
</feature>
<dbReference type="InterPro" id="IPR036927">
    <property type="entry name" value="Cyt_c_oxase-like_su1_sf"/>
</dbReference>
<dbReference type="InterPro" id="IPR023616">
    <property type="entry name" value="Cyt_c_oxase-like_su1_dom"/>
</dbReference>
<organism evidence="19 20">
    <name type="scientific">Modicisalibacter ilicicola DSM 19980</name>
    <dbReference type="NCBI Taxonomy" id="1121942"/>
    <lineage>
        <taxon>Bacteria</taxon>
        <taxon>Pseudomonadati</taxon>
        <taxon>Pseudomonadota</taxon>
        <taxon>Gammaproteobacteria</taxon>
        <taxon>Oceanospirillales</taxon>
        <taxon>Halomonadaceae</taxon>
        <taxon>Modicisalibacter</taxon>
    </lineage>
</organism>
<keyword evidence="16" id="KW-1003">Cell membrane</keyword>
<dbReference type="InterPro" id="IPR023615">
    <property type="entry name" value="Cyt_c_Oxase_su1_BS"/>
</dbReference>
<dbReference type="Pfam" id="PF00115">
    <property type="entry name" value="COX1"/>
    <property type="match status" value="1"/>
</dbReference>
<evidence type="ECO:0000256" key="1">
    <source>
        <dbReference type="ARBA" id="ARBA00004141"/>
    </source>
</evidence>
<reference evidence="19 20" key="1">
    <citation type="submission" date="2016-11" db="EMBL/GenBank/DDBJ databases">
        <authorList>
            <person name="Jaros S."/>
            <person name="Januszkiewicz K."/>
            <person name="Wedrychowicz H."/>
        </authorList>
    </citation>
    <scope>NUCLEOTIDE SEQUENCE [LARGE SCALE GENOMIC DNA]</scope>
    <source>
        <strain evidence="19 20">DSM 19980</strain>
    </source>
</reference>
<dbReference type="NCBIfam" id="TIGR02891">
    <property type="entry name" value="CtaD_CoxA"/>
    <property type="match status" value="1"/>
</dbReference>
<dbReference type="GO" id="GO:0005886">
    <property type="term" value="C:plasma membrane"/>
    <property type="evidence" value="ECO:0007669"/>
    <property type="project" value="UniProtKB-SubCell"/>
</dbReference>
<dbReference type="GO" id="GO:0006119">
    <property type="term" value="P:oxidative phosphorylation"/>
    <property type="evidence" value="ECO:0007669"/>
    <property type="project" value="UniProtKB-UniPathway"/>
</dbReference>
<keyword evidence="8" id="KW-1278">Translocase</keyword>
<dbReference type="PROSITE" id="PS50855">
    <property type="entry name" value="COX1"/>
    <property type="match status" value="1"/>
</dbReference>
<dbReference type="RefSeq" id="WP_072824199.1">
    <property type="nucleotide sequence ID" value="NZ_FQUJ01000014.1"/>
</dbReference>
<evidence type="ECO:0000256" key="3">
    <source>
        <dbReference type="ARBA" id="ARBA00022448"/>
    </source>
</evidence>
<keyword evidence="12 16" id="KW-0186">Copper</keyword>
<evidence type="ECO:0000256" key="15">
    <source>
        <dbReference type="RuleBase" id="RU000370"/>
    </source>
</evidence>
<feature type="transmembrane region" description="Helical" evidence="16">
    <location>
        <begin position="423"/>
        <end position="445"/>
    </location>
</feature>
<comment type="pathway">
    <text evidence="2 16">Energy metabolism; oxidative phosphorylation.</text>
</comment>
<dbReference type="InterPro" id="IPR014241">
    <property type="entry name" value="Cyt_c_oxidase_su1_bac"/>
</dbReference>
<evidence type="ECO:0000313" key="20">
    <source>
        <dbReference type="Proteomes" id="UP000184346"/>
    </source>
</evidence>
<feature type="transmembrane region" description="Helical" evidence="16">
    <location>
        <begin position="390"/>
        <end position="411"/>
    </location>
</feature>
<keyword evidence="11 16" id="KW-0408">Iron</keyword>
<dbReference type="Proteomes" id="UP000184346">
    <property type="component" value="Unassembled WGS sequence"/>
</dbReference>
<feature type="domain" description="Cytochrome oxidase subunit I profile" evidence="18">
    <location>
        <begin position="25"/>
        <end position="527"/>
    </location>
</feature>
<dbReference type="GO" id="GO:0015990">
    <property type="term" value="P:electron transport coupled proton transport"/>
    <property type="evidence" value="ECO:0007669"/>
    <property type="project" value="InterPro"/>
</dbReference>
<dbReference type="PANTHER" id="PTHR10422:SF18">
    <property type="entry name" value="CYTOCHROME C OXIDASE SUBUNIT 1"/>
    <property type="match status" value="1"/>
</dbReference>
<evidence type="ECO:0000256" key="5">
    <source>
        <dbReference type="ARBA" id="ARBA00022660"/>
    </source>
</evidence>
<feature type="transmembrane region" description="Helical" evidence="16">
    <location>
        <begin position="258"/>
        <end position="277"/>
    </location>
</feature>
<comment type="function">
    <text evidence="16">Cytochrome c oxidase is the component of the respiratory chain that catalyzes the reduction of oxygen to water. Subunits 1-3 form the functional core of the enzyme complex. CO I is the catalytic subunit of the enzyme. Electrons originating in cytochrome c are transferred via the copper A center of subunit 2 and heme A of subunit 1 to the bimetallic center formed by heme A3 and copper B.</text>
</comment>
<keyword evidence="7 16" id="KW-0479">Metal-binding</keyword>
<keyword evidence="13 16" id="KW-0472">Membrane</keyword>
<evidence type="ECO:0000256" key="2">
    <source>
        <dbReference type="ARBA" id="ARBA00004673"/>
    </source>
</evidence>
<evidence type="ECO:0000256" key="7">
    <source>
        <dbReference type="ARBA" id="ARBA00022723"/>
    </source>
</evidence>
<evidence type="ECO:0000256" key="11">
    <source>
        <dbReference type="ARBA" id="ARBA00023004"/>
    </source>
</evidence>
<evidence type="ECO:0000313" key="19">
    <source>
        <dbReference type="EMBL" id="SHF54649.1"/>
    </source>
</evidence>
<feature type="transmembrane region" description="Helical" evidence="16">
    <location>
        <begin position="160"/>
        <end position="182"/>
    </location>
</feature>
<dbReference type="PRINTS" id="PR01165">
    <property type="entry name" value="CYCOXIDASEI"/>
</dbReference>
<dbReference type="GO" id="GO:0004129">
    <property type="term" value="F:cytochrome-c oxidase activity"/>
    <property type="evidence" value="ECO:0007669"/>
    <property type="project" value="UniProtKB-EC"/>
</dbReference>
<evidence type="ECO:0000256" key="17">
    <source>
        <dbReference type="SAM" id="MobiDB-lite"/>
    </source>
</evidence>
<keyword evidence="9 15" id="KW-0249">Electron transport</keyword>
<evidence type="ECO:0000256" key="12">
    <source>
        <dbReference type="ARBA" id="ARBA00023008"/>
    </source>
</evidence>
<keyword evidence="10 16" id="KW-1133">Transmembrane helix</keyword>
<dbReference type="GO" id="GO:0020037">
    <property type="term" value="F:heme binding"/>
    <property type="evidence" value="ECO:0007669"/>
    <property type="project" value="InterPro"/>
</dbReference>
<name>A0A1M5CIV5_9GAMM</name>
<feature type="region of interest" description="Disordered" evidence="17">
    <location>
        <begin position="508"/>
        <end position="542"/>
    </location>
</feature>
<dbReference type="Gene3D" id="1.20.210.10">
    <property type="entry name" value="Cytochrome c oxidase-like, subunit I domain"/>
    <property type="match status" value="1"/>
</dbReference>
<feature type="transmembrane region" description="Helical" evidence="16">
    <location>
        <begin position="118"/>
        <end position="140"/>
    </location>
</feature>
<evidence type="ECO:0000256" key="6">
    <source>
        <dbReference type="ARBA" id="ARBA00022692"/>
    </source>
</evidence>
<dbReference type="PANTHER" id="PTHR10422">
    <property type="entry name" value="CYTOCHROME C OXIDASE SUBUNIT 1"/>
    <property type="match status" value="1"/>
</dbReference>
<evidence type="ECO:0000259" key="18">
    <source>
        <dbReference type="PROSITE" id="PS50855"/>
    </source>
</evidence>
<keyword evidence="3 15" id="KW-0813">Transport</keyword>
<dbReference type="AlphaFoldDB" id="A0A1M5CIV5"/>
<comment type="catalytic activity">
    <reaction evidence="14 16">
        <text>4 Fe(II)-[cytochrome c] + O2 + 8 H(+)(in) = 4 Fe(III)-[cytochrome c] + 2 H2O + 4 H(+)(out)</text>
        <dbReference type="Rhea" id="RHEA:11436"/>
        <dbReference type="Rhea" id="RHEA-COMP:10350"/>
        <dbReference type="Rhea" id="RHEA-COMP:14399"/>
        <dbReference type="ChEBI" id="CHEBI:15377"/>
        <dbReference type="ChEBI" id="CHEBI:15378"/>
        <dbReference type="ChEBI" id="CHEBI:15379"/>
        <dbReference type="ChEBI" id="CHEBI:29033"/>
        <dbReference type="ChEBI" id="CHEBI:29034"/>
        <dbReference type="EC" id="7.1.1.9"/>
    </reaction>
</comment>
<evidence type="ECO:0000256" key="14">
    <source>
        <dbReference type="ARBA" id="ARBA00047816"/>
    </source>
</evidence>
<proteinExistence type="inferred from homology"/>
<keyword evidence="20" id="KW-1185">Reference proteome</keyword>